<evidence type="ECO:0000256" key="1">
    <source>
        <dbReference type="ARBA" id="ARBA00022676"/>
    </source>
</evidence>
<name>J9G730_9ZZZZ</name>
<dbReference type="SUPFAM" id="SSF53448">
    <property type="entry name" value="Nucleotide-diphospho-sugar transferases"/>
    <property type="match status" value="1"/>
</dbReference>
<dbReference type="PANTHER" id="PTHR22916:SF51">
    <property type="entry name" value="GLYCOSYLTRANSFERASE EPSH-RELATED"/>
    <property type="match status" value="1"/>
</dbReference>
<dbReference type="InterPro" id="IPR029044">
    <property type="entry name" value="Nucleotide-diphossugar_trans"/>
</dbReference>
<dbReference type="GO" id="GO:0016757">
    <property type="term" value="F:glycosyltransferase activity"/>
    <property type="evidence" value="ECO:0007669"/>
    <property type="project" value="UniProtKB-KW"/>
</dbReference>
<gene>
    <name evidence="4" type="ORF">EVA_09218</name>
</gene>
<dbReference type="Pfam" id="PF00535">
    <property type="entry name" value="Glycos_transf_2"/>
    <property type="match status" value="1"/>
</dbReference>
<sequence>MDYLVSVIVPVHNTADYLPKCVESIRKQSLMAIEIILVENNSTDNSAALCDRYAASDERIKVLHLEEANASKARNAGLAVASAACIGFVDSDDYIEPTMYEELWNAMRQYGVDIAYANFQTEYLDGKIVCGEQNTGKVLVRTSMDVLRDMMVDKLNCSSCTKLYKRSVFSSRLFPEDNLYEDRIVMHHWVLKAGNLAWIDRTFYHYVERSSSTCHTVTPLNRYHYFKAEFSRIRFLDEQTVFTGYELQEARNRLIRICFFTFCEYVNLVKPACFQKQISEMRGMLKQLLKYPPAEMERMYRKRIKRIVYWWPFYYWRHFT</sequence>
<dbReference type="EMBL" id="AMCI01002444">
    <property type="protein sequence ID" value="EJX02679.1"/>
    <property type="molecule type" value="Genomic_DNA"/>
</dbReference>
<keyword evidence="1" id="KW-0328">Glycosyltransferase</keyword>
<evidence type="ECO:0000259" key="3">
    <source>
        <dbReference type="Pfam" id="PF00535"/>
    </source>
</evidence>
<dbReference type="CDD" id="cd00761">
    <property type="entry name" value="Glyco_tranf_GTA_type"/>
    <property type="match status" value="1"/>
</dbReference>
<protein>
    <submittedName>
        <fullName evidence="4">Glycosyltransferase, group 2 family protein</fullName>
    </submittedName>
</protein>
<evidence type="ECO:0000256" key="2">
    <source>
        <dbReference type="ARBA" id="ARBA00022679"/>
    </source>
</evidence>
<reference evidence="4" key="1">
    <citation type="journal article" date="2012" name="PLoS ONE">
        <title>Gene sets for utilization of primary and secondary nutrition supplies in the distal gut of endangered iberian lynx.</title>
        <authorList>
            <person name="Alcaide M."/>
            <person name="Messina E."/>
            <person name="Richter M."/>
            <person name="Bargiela R."/>
            <person name="Peplies J."/>
            <person name="Huws S.A."/>
            <person name="Newbold C.J."/>
            <person name="Golyshin P.N."/>
            <person name="Simon M.A."/>
            <person name="Lopez G."/>
            <person name="Yakimov M.M."/>
            <person name="Ferrer M."/>
        </authorList>
    </citation>
    <scope>NUCLEOTIDE SEQUENCE</scope>
</reference>
<dbReference type="AlphaFoldDB" id="J9G730"/>
<feature type="domain" description="Glycosyltransferase 2-like" evidence="3">
    <location>
        <begin position="6"/>
        <end position="169"/>
    </location>
</feature>
<comment type="caution">
    <text evidence="4">The sequence shown here is derived from an EMBL/GenBank/DDBJ whole genome shotgun (WGS) entry which is preliminary data.</text>
</comment>
<organism evidence="4">
    <name type="scientific">gut metagenome</name>
    <dbReference type="NCBI Taxonomy" id="749906"/>
    <lineage>
        <taxon>unclassified sequences</taxon>
        <taxon>metagenomes</taxon>
        <taxon>organismal metagenomes</taxon>
    </lineage>
</organism>
<accession>J9G730</accession>
<dbReference type="PANTHER" id="PTHR22916">
    <property type="entry name" value="GLYCOSYLTRANSFERASE"/>
    <property type="match status" value="1"/>
</dbReference>
<dbReference type="Gene3D" id="3.90.550.10">
    <property type="entry name" value="Spore Coat Polysaccharide Biosynthesis Protein SpsA, Chain A"/>
    <property type="match status" value="1"/>
</dbReference>
<evidence type="ECO:0000313" key="4">
    <source>
        <dbReference type="EMBL" id="EJX02679.1"/>
    </source>
</evidence>
<dbReference type="InterPro" id="IPR001173">
    <property type="entry name" value="Glyco_trans_2-like"/>
</dbReference>
<keyword evidence="2 4" id="KW-0808">Transferase</keyword>
<proteinExistence type="predicted"/>